<dbReference type="SUPFAM" id="SSF48403">
    <property type="entry name" value="Ankyrin repeat"/>
    <property type="match status" value="1"/>
</dbReference>
<dbReference type="InterPro" id="IPR036770">
    <property type="entry name" value="Ankyrin_rpt-contain_sf"/>
</dbReference>
<dbReference type="InterPro" id="IPR002110">
    <property type="entry name" value="Ankyrin_rpt"/>
</dbReference>
<accession>A0A0G2Y5U4</accession>
<dbReference type="KEGG" id="vg:80513757"/>
<proteinExistence type="predicted"/>
<protein>
    <submittedName>
        <fullName evidence="3">Ankyrin repeat protein</fullName>
    </submittedName>
</protein>
<dbReference type="Proteomes" id="UP000240461">
    <property type="component" value="Segment"/>
</dbReference>
<dbReference type="SMART" id="SM00248">
    <property type="entry name" value="ANK"/>
    <property type="match status" value="4"/>
</dbReference>
<name>A0A0G2Y5U4_9VIRU</name>
<dbReference type="Pfam" id="PF12796">
    <property type="entry name" value="Ank_2"/>
    <property type="match status" value="1"/>
</dbReference>
<organism evidence="3 4">
    <name type="scientific">Acanthamoeba polyphaga mimivirus Kroon</name>
    <dbReference type="NCBI Taxonomy" id="3069720"/>
    <lineage>
        <taxon>Viruses</taxon>
        <taxon>Varidnaviria</taxon>
        <taxon>Bamfordvirae</taxon>
        <taxon>Nucleocytoviricota</taxon>
        <taxon>Megaviricetes</taxon>
        <taxon>Imitervirales</taxon>
        <taxon>Mimiviridae</taxon>
        <taxon>Megamimivirinae</taxon>
        <taxon>Mimivirus</taxon>
        <taxon>Mimivirus lagoaense</taxon>
    </lineage>
</organism>
<dbReference type="PANTHER" id="PTHR24126:SF14">
    <property type="entry name" value="ANK_REP_REGION DOMAIN-CONTAINING PROTEIN"/>
    <property type="match status" value="1"/>
</dbReference>
<dbReference type="PROSITE" id="PS50297">
    <property type="entry name" value="ANK_REP_REGION"/>
    <property type="match status" value="2"/>
</dbReference>
<evidence type="ECO:0000256" key="1">
    <source>
        <dbReference type="ARBA" id="ARBA00022737"/>
    </source>
</evidence>
<dbReference type="Pfam" id="PF00023">
    <property type="entry name" value="Ank"/>
    <property type="match status" value="1"/>
</dbReference>
<evidence type="ECO:0000313" key="4">
    <source>
        <dbReference type="Proteomes" id="UP000240461"/>
    </source>
</evidence>
<keyword evidence="4" id="KW-1185">Reference proteome</keyword>
<reference evidence="3 4" key="1">
    <citation type="submission" date="2014-10" db="EMBL/GenBank/DDBJ databases">
        <title>Pan-genome analysis of Brazilian lineage A amoebal mimiviruses.</title>
        <authorList>
            <person name="Assis F.L."/>
            <person name="Abrahao J.S."/>
            <person name="Kroon E.G."/>
            <person name="Dornas F.P."/>
            <person name="Andrade K.R."/>
            <person name="Borato P.V.M."/>
            <person name="Pilotto M.R."/>
            <person name="Benamar S."/>
            <person name="LaScola B."/>
            <person name="Colson P."/>
        </authorList>
    </citation>
    <scope>NUCLEOTIDE SEQUENCE [LARGE SCALE GENOMIC DNA]</scope>
    <source>
        <strain evidence="3 4">Kroon</strain>
    </source>
</reference>
<sequence length="307" mass="35029">MSHFNKTNIIENIFINKMHQKKSKVLDIFTLDNIRINHSSDKVFFKITSDKPLSTDKIGQHFDNTYHTGLNICSLPFEIKGSCVDGGIYFTDKDNILKFLFYGIYLRKVDLPLDDPGFIMVKDPDSCASSVKWRASRVVLGNRLNLRDISTFKYLMSIGVDISVDNDKPLRWAASRGYYGLVKFLLDNGANVHAYDDEAVQLASRNGYLNVVKLLVEYGANVKANNDYAIQMACKYGYNEIVRFLIANGANPIANRYYPIEIATEFGNKLIVRFLLHQDKSMVYKSYAMDIAVQNDNWDLLNVLLLD</sequence>
<keyword evidence="2" id="KW-0040">ANK repeat</keyword>
<dbReference type="EMBL" id="KM982402">
    <property type="protein sequence ID" value="AKI79959.1"/>
    <property type="molecule type" value="Genomic_DNA"/>
</dbReference>
<evidence type="ECO:0000313" key="3">
    <source>
        <dbReference type="EMBL" id="AKI79959.1"/>
    </source>
</evidence>
<keyword evidence="1" id="KW-0677">Repeat</keyword>
<dbReference type="PROSITE" id="PS50088">
    <property type="entry name" value="ANK_REPEAT"/>
    <property type="match status" value="2"/>
</dbReference>
<dbReference type="PANTHER" id="PTHR24126">
    <property type="entry name" value="ANKYRIN REPEAT, PH AND SEC7 DOMAIN CONTAINING PROTEIN SECG-RELATED"/>
    <property type="match status" value="1"/>
</dbReference>
<evidence type="ECO:0000256" key="2">
    <source>
        <dbReference type="ARBA" id="ARBA00023043"/>
    </source>
</evidence>
<dbReference type="Gene3D" id="1.25.40.20">
    <property type="entry name" value="Ankyrin repeat-containing domain"/>
    <property type="match status" value="1"/>
</dbReference>